<feature type="transmembrane region" description="Helical" evidence="8">
    <location>
        <begin position="69"/>
        <end position="94"/>
    </location>
</feature>
<evidence type="ECO:0000256" key="8">
    <source>
        <dbReference type="SAM" id="Phobius"/>
    </source>
</evidence>
<dbReference type="PANTHER" id="PTHR31686:SF3">
    <property type="entry name" value="ACID TRANSPORT PROTEIN, PUTATIVE (AFU_ORTHOLOGUE AFUA_4G09410)-RELATED"/>
    <property type="match status" value="1"/>
</dbReference>
<sequence>MFVWNLVLFCTFTLLSILRLLKYPRHVARESINTPEELSYLGAPIIAYLTLVAQVSLTCSSAWGHSMTIFAYVLWWIGLVWSMLLCSASVIVLSKRQISSDRSIPPATFLPLIAVMTQATTGGILVNYSYHISARLAVPVIVVSFLCLGYALFLSMLYYAIFLHHLIAVGPPTPAKLPTLMITVGPLGQAATAIQLLGTAAYTKNEFGEYAQGTFLSGSAASSVSAIATMLALLIVGFAVLWVMVSWYILGEALVKRQLPFTLYWWSIIFPMGMC</sequence>
<dbReference type="OrthoDB" id="2901184at2759"/>
<name>A0A6A6T9W7_9PLEO</name>
<dbReference type="PANTHER" id="PTHR31686">
    <property type="match status" value="1"/>
</dbReference>
<dbReference type="Gene3D" id="1.50.10.150">
    <property type="entry name" value="Voltage-dependent anion channel"/>
    <property type="match status" value="1"/>
</dbReference>
<protein>
    <recommendedName>
        <fullName evidence="11">C4-dicarboxylate transporter/malic acid transport protein</fullName>
    </recommendedName>
</protein>
<proteinExistence type="inferred from homology"/>
<evidence type="ECO:0000256" key="6">
    <source>
        <dbReference type="ARBA" id="ARBA00022989"/>
    </source>
</evidence>
<evidence type="ECO:0008006" key="11">
    <source>
        <dbReference type="Google" id="ProtNLM"/>
    </source>
</evidence>
<evidence type="ECO:0000313" key="10">
    <source>
        <dbReference type="Proteomes" id="UP000799324"/>
    </source>
</evidence>
<feature type="transmembrane region" description="Helical" evidence="8">
    <location>
        <begin position="136"/>
        <end position="159"/>
    </location>
</feature>
<feature type="transmembrane region" description="Helical" evidence="8">
    <location>
        <begin position="106"/>
        <end position="130"/>
    </location>
</feature>
<keyword evidence="7 8" id="KW-0472">Membrane</keyword>
<evidence type="ECO:0000256" key="5">
    <source>
        <dbReference type="ARBA" id="ARBA00022692"/>
    </source>
</evidence>
<comment type="similarity">
    <text evidence="2">Belongs to the tellurite-resistance/dicarboxylate transporter (TDT) family.</text>
</comment>
<evidence type="ECO:0000256" key="2">
    <source>
        <dbReference type="ARBA" id="ARBA00008566"/>
    </source>
</evidence>
<reference evidence="9" key="1">
    <citation type="journal article" date="2020" name="Stud. Mycol.">
        <title>101 Dothideomycetes genomes: a test case for predicting lifestyles and emergence of pathogens.</title>
        <authorList>
            <person name="Haridas S."/>
            <person name="Albert R."/>
            <person name="Binder M."/>
            <person name="Bloem J."/>
            <person name="Labutti K."/>
            <person name="Salamov A."/>
            <person name="Andreopoulos B."/>
            <person name="Baker S."/>
            <person name="Barry K."/>
            <person name="Bills G."/>
            <person name="Bluhm B."/>
            <person name="Cannon C."/>
            <person name="Castanera R."/>
            <person name="Culley D."/>
            <person name="Daum C."/>
            <person name="Ezra D."/>
            <person name="Gonzalez J."/>
            <person name="Henrissat B."/>
            <person name="Kuo A."/>
            <person name="Liang C."/>
            <person name="Lipzen A."/>
            <person name="Lutzoni F."/>
            <person name="Magnuson J."/>
            <person name="Mondo S."/>
            <person name="Nolan M."/>
            <person name="Ohm R."/>
            <person name="Pangilinan J."/>
            <person name="Park H.-J."/>
            <person name="Ramirez L."/>
            <person name="Alfaro M."/>
            <person name="Sun H."/>
            <person name="Tritt A."/>
            <person name="Yoshinaga Y."/>
            <person name="Zwiers L.-H."/>
            <person name="Turgeon B."/>
            <person name="Goodwin S."/>
            <person name="Spatafora J."/>
            <person name="Crous P."/>
            <person name="Grigoriev I."/>
        </authorList>
    </citation>
    <scope>NUCLEOTIDE SEQUENCE</scope>
    <source>
        <strain evidence="9">CBS 122681</strain>
    </source>
</reference>
<dbReference type="AlphaFoldDB" id="A0A6A6T9W7"/>
<dbReference type="InterPro" id="IPR051629">
    <property type="entry name" value="Sulfite_efflux_TDT"/>
</dbReference>
<evidence type="ECO:0000256" key="3">
    <source>
        <dbReference type="ARBA" id="ARBA00022448"/>
    </source>
</evidence>
<evidence type="ECO:0000256" key="7">
    <source>
        <dbReference type="ARBA" id="ARBA00023136"/>
    </source>
</evidence>
<organism evidence="9 10">
    <name type="scientific">Lophiostoma macrostomum CBS 122681</name>
    <dbReference type="NCBI Taxonomy" id="1314788"/>
    <lineage>
        <taxon>Eukaryota</taxon>
        <taxon>Fungi</taxon>
        <taxon>Dikarya</taxon>
        <taxon>Ascomycota</taxon>
        <taxon>Pezizomycotina</taxon>
        <taxon>Dothideomycetes</taxon>
        <taxon>Pleosporomycetidae</taxon>
        <taxon>Pleosporales</taxon>
        <taxon>Lophiostomataceae</taxon>
        <taxon>Lophiostoma</taxon>
    </lineage>
</organism>
<evidence type="ECO:0000313" key="9">
    <source>
        <dbReference type="EMBL" id="KAF2656580.1"/>
    </source>
</evidence>
<keyword evidence="10" id="KW-1185">Reference proteome</keyword>
<accession>A0A6A6T9W7</accession>
<evidence type="ECO:0000256" key="4">
    <source>
        <dbReference type="ARBA" id="ARBA00022475"/>
    </source>
</evidence>
<gene>
    <name evidence="9" type="ORF">K491DRAFT_691817</name>
</gene>
<feature type="transmembrane region" description="Helical" evidence="8">
    <location>
        <begin position="41"/>
        <end position="63"/>
    </location>
</feature>
<dbReference type="Proteomes" id="UP000799324">
    <property type="component" value="Unassembled WGS sequence"/>
</dbReference>
<feature type="transmembrane region" description="Helical" evidence="8">
    <location>
        <begin position="6"/>
        <end position="21"/>
    </location>
</feature>
<dbReference type="EMBL" id="MU004334">
    <property type="protein sequence ID" value="KAF2656580.1"/>
    <property type="molecule type" value="Genomic_DNA"/>
</dbReference>
<dbReference type="GO" id="GO:0005886">
    <property type="term" value="C:plasma membrane"/>
    <property type="evidence" value="ECO:0007669"/>
    <property type="project" value="UniProtKB-SubCell"/>
</dbReference>
<comment type="subcellular location">
    <subcellularLocation>
        <location evidence="1">Cell membrane</location>
        <topology evidence="1">Multi-pass membrane protein</topology>
    </subcellularLocation>
</comment>
<dbReference type="Pfam" id="PF03595">
    <property type="entry name" value="SLAC1"/>
    <property type="match status" value="1"/>
</dbReference>
<feature type="transmembrane region" description="Helical" evidence="8">
    <location>
        <begin position="223"/>
        <end position="250"/>
    </location>
</feature>
<keyword evidence="6 8" id="KW-1133">Transmembrane helix</keyword>
<keyword evidence="5 8" id="KW-0812">Transmembrane</keyword>
<keyword evidence="3" id="KW-0813">Transport</keyword>
<dbReference type="InterPro" id="IPR038665">
    <property type="entry name" value="Voltage-dep_anion_channel_sf"/>
</dbReference>
<keyword evidence="4" id="KW-1003">Cell membrane</keyword>
<dbReference type="GO" id="GO:0000319">
    <property type="term" value="F:sulfite transmembrane transporter activity"/>
    <property type="evidence" value="ECO:0007669"/>
    <property type="project" value="TreeGrafter"/>
</dbReference>
<dbReference type="InterPro" id="IPR004695">
    <property type="entry name" value="SLAC1/Mae1/Ssu1/TehA"/>
</dbReference>
<evidence type="ECO:0000256" key="1">
    <source>
        <dbReference type="ARBA" id="ARBA00004651"/>
    </source>
</evidence>